<dbReference type="AlphaFoldDB" id="A0A557RE73"/>
<dbReference type="InterPro" id="IPR015066">
    <property type="entry name" value="DUF1902"/>
</dbReference>
<organism evidence="2 3">
    <name type="scientific">Spiribacter aquaticus</name>
    <dbReference type="NCBI Taxonomy" id="1935996"/>
    <lineage>
        <taxon>Bacteria</taxon>
        <taxon>Pseudomonadati</taxon>
        <taxon>Pseudomonadota</taxon>
        <taxon>Gammaproteobacteria</taxon>
        <taxon>Chromatiales</taxon>
        <taxon>Ectothiorhodospiraceae</taxon>
        <taxon>Spiribacter</taxon>
    </lineage>
</organism>
<comment type="caution">
    <text evidence="2">The sequence shown here is derived from an EMBL/GenBank/DDBJ whole genome shotgun (WGS) entry which is preliminary data.</text>
</comment>
<keyword evidence="3" id="KW-1185">Reference proteome</keyword>
<protein>
    <submittedName>
        <fullName evidence="2">DUF1902 domain-containing protein</fullName>
    </submittedName>
</protein>
<sequence>MSEMIVVKAVHDPEAGVWLVESSDVPGLFLEGDTLEALAEKLPGAILDLLEAGGDVEGGLDVPVELIAHASTRVRRPAA</sequence>
<proteinExistence type="predicted"/>
<evidence type="ECO:0000313" key="3">
    <source>
        <dbReference type="Proteomes" id="UP000316688"/>
    </source>
</evidence>
<reference evidence="2 3" key="1">
    <citation type="submission" date="2019-07" db="EMBL/GenBank/DDBJ databases">
        <title>Reclasification of Spiribacter aquaticus.</title>
        <authorList>
            <person name="Leon M.J."/>
            <person name="Sanchez-Porro C."/>
            <person name="Ventosa A."/>
        </authorList>
    </citation>
    <scope>NUCLEOTIDE SEQUENCE [LARGE SCALE GENOMIC DNA]</scope>
    <source>
        <strain evidence="2 3">SP30</strain>
    </source>
</reference>
<dbReference type="SUPFAM" id="SSF143100">
    <property type="entry name" value="TTHA1013/TTHA0281-like"/>
    <property type="match status" value="1"/>
</dbReference>
<evidence type="ECO:0000259" key="1">
    <source>
        <dbReference type="Pfam" id="PF08972"/>
    </source>
</evidence>
<dbReference type="EMBL" id="VMKP01000005">
    <property type="protein sequence ID" value="TVO63450.1"/>
    <property type="molecule type" value="Genomic_DNA"/>
</dbReference>
<dbReference type="Pfam" id="PF08972">
    <property type="entry name" value="DUF1902"/>
    <property type="match status" value="1"/>
</dbReference>
<feature type="domain" description="DUF1902" evidence="1">
    <location>
        <begin position="5"/>
        <end position="75"/>
    </location>
</feature>
<dbReference type="Gene3D" id="3.30.2390.10">
    <property type="entry name" value="TTHA1013-like"/>
    <property type="match status" value="1"/>
</dbReference>
<accession>A0A557RE73</accession>
<name>A0A557RE73_9GAMM</name>
<gene>
    <name evidence="2" type="ORF">FPL11_09915</name>
</gene>
<dbReference type="InterPro" id="IPR035069">
    <property type="entry name" value="TTHA1013/TTHA0281-like"/>
</dbReference>
<evidence type="ECO:0000313" key="2">
    <source>
        <dbReference type="EMBL" id="TVO63450.1"/>
    </source>
</evidence>
<dbReference type="RefSeq" id="WP_144348465.1">
    <property type="nucleotide sequence ID" value="NZ_VMKP01000005.1"/>
</dbReference>
<dbReference type="Proteomes" id="UP000316688">
    <property type="component" value="Unassembled WGS sequence"/>
</dbReference>